<dbReference type="EMBL" id="UZAN01043192">
    <property type="protein sequence ID" value="VDP77740.1"/>
    <property type="molecule type" value="Genomic_DNA"/>
</dbReference>
<name>A0A183AGZ2_9TREM</name>
<sequence>MKDDRKKVTDQRPSLGCLFGLRIADRLDRSEVEVVGDVDEESVEDDEVELLLKLLTSVEELETEDIEAVLR</sequence>
<reference evidence="1 2" key="2">
    <citation type="submission" date="2018-11" db="EMBL/GenBank/DDBJ databases">
        <authorList>
            <consortium name="Pathogen Informatics"/>
        </authorList>
    </citation>
    <scope>NUCLEOTIDE SEQUENCE [LARGE SCALE GENOMIC DNA]</scope>
    <source>
        <strain evidence="1 2">Egypt</strain>
    </source>
</reference>
<dbReference type="Proteomes" id="UP000272942">
    <property type="component" value="Unassembled WGS sequence"/>
</dbReference>
<dbReference type="WBParaSite" id="ECPE_0000624001-mRNA-1">
    <property type="protein sequence ID" value="ECPE_0000624001-mRNA-1"/>
    <property type="gene ID" value="ECPE_0000624001"/>
</dbReference>
<reference evidence="3" key="1">
    <citation type="submission" date="2016-06" db="UniProtKB">
        <authorList>
            <consortium name="WormBaseParasite"/>
        </authorList>
    </citation>
    <scope>IDENTIFICATION</scope>
</reference>
<evidence type="ECO:0000313" key="2">
    <source>
        <dbReference type="Proteomes" id="UP000272942"/>
    </source>
</evidence>
<proteinExistence type="predicted"/>
<evidence type="ECO:0000313" key="3">
    <source>
        <dbReference type="WBParaSite" id="ECPE_0000624001-mRNA-1"/>
    </source>
</evidence>
<gene>
    <name evidence="1" type="ORF">ECPE_LOCUS6227</name>
</gene>
<protein>
    <submittedName>
        <fullName evidence="3">DUF1716 domain-containing protein</fullName>
    </submittedName>
</protein>
<organism evidence="3">
    <name type="scientific">Echinostoma caproni</name>
    <dbReference type="NCBI Taxonomy" id="27848"/>
    <lineage>
        <taxon>Eukaryota</taxon>
        <taxon>Metazoa</taxon>
        <taxon>Spiralia</taxon>
        <taxon>Lophotrochozoa</taxon>
        <taxon>Platyhelminthes</taxon>
        <taxon>Trematoda</taxon>
        <taxon>Digenea</taxon>
        <taxon>Plagiorchiida</taxon>
        <taxon>Echinostomata</taxon>
        <taxon>Echinostomatoidea</taxon>
        <taxon>Echinostomatidae</taxon>
        <taxon>Echinostoma</taxon>
    </lineage>
</organism>
<dbReference type="AlphaFoldDB" id="A0A183AGZ2"/>
<keyword evidence="2" id="KW-1185">Reference proteome</keyword>
<accession>A0A183AGZ2</accession>
<evidence type="ECO:0000313" key="1">
    <source>
        <dbReference type="EMBL" id="VDP77740.1"/>
    </source>
</evidence>